<keyword evidence="2" id="KW-0472">Membrane</keyword>
<feature type="coiled-coil region" evidence="1">
    <location>
        <begin position="6"/>
        <end position="33"/>
    </location>
</feature>
<reference evidence="3 4" key="1">
    <citation type="submission" date="2016-07" db="EMBL/GenBank/DDBJ databases">
        <authorList>
            <person name="Townsley L."/>
            <person name="Shank E.A."/>
        </authorList>
    </citation>
    <scope>NUCLEOTIDE SEQUENCE [LARGE SCALE GENOMIC DNA]</scope>
    <source>
        <strain evidence="3 4">CH01</strain>
    </source>
</reference>
<sequence length="64" mass="7266">MSEELNKEILKELKAMNDKLESLNNERKKGLSTVGKFVALFLGFGLVGPLVSYIVIPFIIKMFY</sequence>
<comment type="caution">
    <text evidence="3">The sequence shown here is derived from an EMBL/GenBank/DDBJ whole genome shotgun (WGS) entry which is preliminary data.</text>
</comment>
<keyword evidence="4" id="KW-1185">Reference proteome</keyword>
<evidence type="ECO:0000256" key="1">
    <source>
        <dbReference type="SAM" id="Coils"/>
    </source>
</evidence>
<keyword evidence="1" id="KW-0175">Coiled coil</keyword>
<proteinExistence type="predicted"/>
<accession>A0ABX2ZMK9</accession>
<evidence type="ECO:0000313" key="4">
    <source>
        <dbReference type="Proteomes" id="UP000094580"/>
    </source>
</evidence>
<keyword evidence="2" id="KW-1133">Transmembrane helix</keyword>
<dbReference type="Proteomes" id="UP000094580">
    <property type="component" value="Unassembled WGS sequence"/>
</dbReference>
<protein>
    <submittedName>
        <fullName evidence="3">Uncharacterized protein</fullName>
    </submittedName>
</protein>
<dbReference type="RefSeq" id="WP_069034340.1">
    <property type="nucleotide sequence ID" value="NZ_MDKC01000032.1"/>
</dbReference>
<dbReference type="EMBL" id="MDKC01000032">
    <property type="protein sequence ID" value="ODG90946.1"/>
    <property type="molecule type" value="Genomic_DNA"/>
</dbReference>
<evidence type="ECO:0000256" key="2">
    <source>
        <dbReference type="SAM" id="Phobius"/>
    </source>
</evidence>
<keyword evidence="2" id="KW-0812">Transmembrane</keyword>
<name>A0ABX2ZMK9_9BACI</name>
<feature type="transmembrane region" description="Helical" evidence="2">
    <location>
        <begin position="37"/>
        <end position="60"/>
    </location>
</feature>
<gene>
    <name evidence="3" type="ORF">BED47_07870</name>
</gene>
<organism evidence="3 4">
    <name type="scientific">Gottfriedia luciferensis</name>
    <dbReference type="NCBI Taxonomy" id="178774"/>
    <lineage>
        <taxon>Bacteria</taxon>
        <taxon>Bacillati</taxon>
        <taxon>Bacillota</taxon>
        <taxon>Bacilli</taxon>
        <taxon>Bacillales</taxon>
        <taxon>Bacillaceae</taxon>
        <taxon>Gottfriedia</taxon>
    </lineage>
</organism>
<evidence type="ECO:0000313" key="3">
    <source>
        <dbReference type="EMBL" id="ODG90946.1"/>
    </source>
</evidence>